<sequence length="79" mass="8857">MIKKICITVIVVFLLLVGYGAWIGSEQNQRGVSLFEVAYTYNAMNPISRIGYTFMLKRNHALVERAGEVKKSIDSMSGE</sequence>
<protein>
    <submittedName>
        <fullName evidence="1">Uncharacterized protein</fullName>
    </submittedName>
</protein>
<accession>A0A5V6LZI9</accession>
<evidence type="ECO:0000313" key="1">
    <source>
        <dbReference type="EMBL" id="EBU7945693.1"/>
    </source>
</evidence>
<comment type="caution">
    <text evidence="1">The sequence shown here is derived from an EMBL/GenBank/DDBJ whole genome shotgun (WGS) entry which is preliminary data.</text>
</comment>
<dbReference type="AlphaFoldDB" id="A0A5V6LZI9"/>
<gene>
    <name evidence="1" type="ORF">DLB45_23235</name>
</gene>
<name>A0A5V6LZI9_SALVI</name>
<proteinExistence type="predicted"/>
<organism evidence="1">
    <name type="scientific">Salmonella virchow</name>
    <dbReference type="NCBI Taxonomy" id="48409"/>
    <lineage>
        <taxon>Bacteria</taxon>
        <taxon>Pseudomonadati</taxon>
        <taxon>Pseudomonadota</taxon>
        <taxon>Gammaproteobacteria</taxon>
        <taxon>Enterobacterales</taxon>
        <taxon>Enterobacteriaceae</taxon>
        <taxon>Salmonella</taxon>
    </lineage>
</organism>
<reference evidence="1" key="1">
    <citation type="submission" date="2018-05" db="EMBL/GenBank/DDBJ databases">
        <authorList>
            <person name="Ashton P.M."/>
            <person name="Dallman T."/>
            <person name="Nair S."/>
            <person name="De Pinna E."/>
            <person name="Peters T."/>
            <person name="Grant K."/>
        </authorList>
    </citation>
    <scope>NUCLEOTIDE SEQUENCE</scope>
    <source>
        <strain evidence="1">201547</strain>
    </source>
</reference>
<dbReference type="EMBL" id="AAHDFH010000052">
    <property type="protein sequence ID" value="EBU7945693.1"/>
    <property type="molecule type" value="Genomic_DNA"/>
</dbReference>